<dbReference type="Proteomes" id="UP000799764">
    <property type="component" value="Unassembled WGS sequence"/>
</dbReference>
<proteinExistence type="predicted"/>
<dbReference type="AlphaFoldDB" id="A0A9P4PH93"/>
<evidence type="ECO:0000313" key="1">
    <source>
        <dbReference type="EMBL" id="KAF2443308.1"/>
    </source>
</evidence>
<reference evidence="1" key="1">
    <citation type="journal article" date="2020" name="Stud. Mycol.">
        <title>101 Dothideomycetes genomes: a test case for predicting lifestyles and emergence of pathogens.</title>
        <authorList>
            <person name="Haridas S."/>
            <person name="Albert R."/>
            <person name="Binder M."/>
            <person name="Bloem J."/>
            <person name="Labutti K."/>
            <person name="Salamov A."/>
            <person name="Andreopoulos B."/>
            <person name="Baker S."/>
            <person name="Barry K."/>
            <person name="Bills G."/>
            <person name="Bluhm B."/>
            <person name="Cannon C."/>
            <person name="Castanera R."/>
            <person name="Culley D."/>
            <person name="Daum C."/>
            <person name="Ezra D."/>
            <person name="Gonzalez J."/>
            <person name="Henrissat B."/>
            <person name="Kuo A."/>
            <person name="Liang C."/>
            <person name="Lipzen A."/>
            <person name="Lutzoni F."/>
            <person name="Magnuson J."/>
            <person name="Mondo S."/>
            <person name="Nolan M."/>
            <person name="Ohm R."/>
            <person name="Pangilinan J."/>
            <person name="Park H.-J."/>
            <person name="Ramirez L."/>
            <person name="Alfaro M."/>
            <person name="Sun H."/>
            <person name="Tritt A."/>
            <person name="Yoshinaga Y."/>
            <person name="Zwiers L.-H."/>
            <person name="Turgeon B."/>
            <person name="Goodwin S."/>
            <person name="Spatafora J."/>
            <person name="Crous P."/>
            <person name="Grigoriev I."/>
        </authorList>
    </citation>
    <scope>NUCLEOTIDE SEQUENCE</scope>
    <source>
        <strain evidence="1">CBS 690.94</strain>
    </source>
</reference>
<protein>
    <submittedName>
        <fullName evidence="1">Uncharacterized protein</fullName>
    </submittedName>
</protein>
<organism evidence="1 2">
    <name type="scientific">Karstenula rhodostoma CBS 690.94</name>
    <dbReference type="NCBI Taxonomy" id="1392251"/>
    <lineage>
        <taxon>Eukaryota</taxon>
        <taxon>Fungi</taxon>
        <taxon>Dikarya</taxon>
        <taxon>Ascomycota</taxon>
        <taxon>Pezizomycotina</taxon>
        <taxon>Dothideomycetes</taxon>
        <taxon>Pleosporomycetidae</taxon>
        <taxon>Pleosporales</taxon>
        <taxon>Massarineae</taxon>
        <taxon>Didymosphaeriaceae</taxon>
        <taxon>Karstenula</taxon>
    </lineage>
</organism>
<dbReference type="EMBL" id="MU001502">
    <property type="protein sequence ID" value="KAF2443308.1"/>
    <property type="molecule type" value="Genomic_DNA"/>
</dbReference>
<comment type="caution">
    <text evidence="1">The sequence shown here is derived from an EMBL/GenBank/DDBJ whole genome shotgun (WGS) entry which is preliminary data.</text>
</comment>
<keyword evidence="2" id="KW-1185">Reference proteome</keyword>
<evidence type="ECO:0000313" key="2">
    <source>
        <dbReference type="Proteomes" id="UP000799764"/>
    </source>
</evidence>
<gene>
    <name evidence="1" type="ORF">P171DRAFT_35267</name>
</gene>
<name>A0A9P4PH93_9PLEO</name>
<accession>A0A9P4PH93</accession>
<sequence>MPLYGEPTVEIHRHSRHTGRCTPGPRAFADIAVPAFFHHGREQPTEPPTKELANVHTVLCVMNTQEVWNDSRSLRQILRGFAFYTLEHTTLVPWTNTLVGRCNSCETHTITTFSLLRCVNIEPPVLLQTGNALGSKLRYSISRQLAPSTRLRFSSR</sequence>